<accession>A0A6C0JXG5</accession>
<organism evidence="1">
    <name type="scientific">viral metagenome</name>
    <dbReference type="NCBI Taxonomy" id="1070528"/>
    <lineage>
        <taxon>unclassified sequences</taxon>
        <taxon>metagenomes</taxon>
        <taxon>organismal metagenomes</taxon>
    </lineage>
</organism>
<dbReference type="AlphaFoldDB" id="A0A6C0JXG5"/>
<name>A0A6C0JXG5_9ZZZZ</name>
<sequence>MLGLSFTLPPKTTPKLFQYIPGTGKEEELGYDFKVDDRYTVVVPHAPLVAVDSSRLYRAKVWREGLRDETASLLTSCIRDRYIAGKPVCVLTHVTLNSDSCFDLLCELKNRKDSLAICLILDNLDRVGPKIIENLKSMAKPDRFMVSESSTDLHSPFCLPLEKDLELATWTGSLGDLLHASELSVETLNTYDSIVSDLLEWGVKFPQLRHLRLGSVRKGITFTKESFPKLESINFGMYSGVKGVDLSEIDTLKSVRFRRPEKMGGVWSADELDSLFENNSFPPFERYSLGRVIEMQQPLPPYEPLKKMGVKRIDYTVDNGYTYYGVSVELDDSE</sequence>
<reference evidence="1" key="1">
    <citation type="journal article" date="2020" name="Nature">
        <title>Giant virus diversity and host interactions through global metagenomics.</title>
        <authorList>
            <person name="Schulz F."/>
            <person name="Roux S."/>
            <person name="Paez-Espino D."/>
            <person name="Jungbluth S."/>
            <person name="Walsh D.A."/>
            <person name="Denef V.J."/>
            <person name="McMahon K.D."/>
            <person name="Konstantinidis K.T."/>
            <person name="Eloe-Fadrosh E.A."/>
            <person name="Kyrpides N.C."/>
            <person name="Woyke T."/>
        </authorList>
    </citation>
    <scope>NUCLEOTIDE SEQUENCE</scope>
    <source>
        <strain evidence="1">GVMAG-S-1063924-116</strain>
    </source>
</reference>
<dbReference type="EMBL" id="MN740698">
    <property type="protein sequence ID" value="QHU08568.1"/>
    <property type="molecule type" value="Genomic_DNA"/>
</dbReference>
<evidence type="ECO:0000313" key="1">
    <source>
        <dbReference type="EMBL" id="QHU08568.1"/>
    </source>
</evidence>
<proteinExistence type="predicted"/>
<protein>
    <submittedName>
        <fullName evidence="1">Uncharacterized protein</fullName>
    </submittedName>
</protein>